<dbReference type="CDD" id="cd02869">
    <property type="entry name" value="PseudoU_synth_RluA_like"/>
    <property type="match status" value="1"/>
</dbReference>
<comment type="caution">
    <text evidence="3">The sequence shown here is derived from an EMBL/GenBank/DDBJ whole genome shotgun (WGS) entry which is preliminary data.</text>
</comment>
<dbReference type="PANTHER" id="PTHR21600">
    <property type="entry name" value="MITOCHONDRIAL RNA PSEUDOURIDINE SYNTHASE"/>
    <property type="match status" value="1"/>
</dbReference>
<reference evidence="3" key="1">
    <citation type="submission" date="2018-05" db="EMBL/GenBank/DDBJ databases">
        <title>Effector identification in a new, highly contiguous assembly of the strawberry crown rot pathogen Phytophthora cactorum.</title>
        <authorList>
            <person name="Armitage A.D."/>
            <person name="Nellist C.F."/>
            <person name="Bates H."/>
            <person name="Vickerstaff R.J."/>
            <person name="Harrison R.J."/>
        </authorList>
    </citation>
    <scope>NUCLEOTIDE SEQUENCE</scope>
    <source>
        <strain evidence="3">P421</strain>
    </source>
</reference>
<dbReference type="PANTHER" id="PTHR21600:SF87">
    <property type="entry name" value="RNA PSEUDOURIDYLATE SYNTHASE DOMAIN-CONTAINING PROTEIN 1"/>
    <property type="match status" value="1"/>
</dbReference>
<evidence type="ECO:0000259" key="2">
    <source>
        <dbReference type="Pfam" id="PF00849"/>
    </source>
</evidence>
<dbReference type="Pfam" id="PF00849">
    <property type="entry name" value="PseudoU_synth_2"/>
    <property type="match status" value="1"/>
</dbReference>
<dbReference type="InterPro" id="IPR020103">
    <property type="entry name" value="PsdUridine_synth_cat_dom_sf"/>
</dbReference>
<organism evidence="3 4">
    <name type="scientific">Phytophthora cactorum</name>
    <dbReference type="NCBI Taxonomy" id="29920"/>
    <lineage>
        <taxon>Eukaryota</taxon>
        <taxon>Sar</taxon>
        <taxon>Stramenopiles</taxon>
        <taxon>Oomycota</taxon>
        <taxon>Peronosporomycetes</taxon>
        <taxon>Peronosporales</taxon>
        <taxon>Peronosporaceae</taxon>
        <taxon>Phytophthora</taxon>
    </lineage>
</organism>
<evidence type="ECO:0000313" key="4">
    <source>
        <dbReference type="Proteomes" id="UP000760860"/>
    </source>
</evidence>
<gene>
    <name evidence="3" type="ORF">PC129_g13092</name>
</gene>
<dbReference type="VEuPathDB" id="FungiDB:PC110_g16548"/>
<sequence>MWHRELRWMRHVVRAQDQELRLDRWLRLQFPALPQSFLQTQLRKRKIRLQAATASNLQTARANSLLLEGSVVAIDAHLFGSKLQPLIVQHVEQETTIQEQNLTTTQDKARLQELKRRVVYQDAQFVVLNKPHGLAVQDGSALSESLVRYLPWIAESMRDGHNFEQEEGQQQLRLVHRLDKETSGVLVLARSRLAAAKFSELLRNGAIHKTYEALVASNSTANTCYSSLKKFEGREIKLPVDGKPACTLVERVLRQNDRTQPLGTWLQLRPRTGRKHQLRVHCAQELGVPIVGDTKYKGRPADRLYLHAKRIRFPDPFTTGKFIDVSCEMKWSD</sequence>
<evidence type="ECO:0000256" key="1">
    <source>
        <dbReference type="ARBA" id="ARBA00010876"/>
    </source>
</evidence>
<feature type="domain" description="Pseudouridine synthase RsuA/RluA-like" evidence="2">
    <location>
        <begin position="124"/>
        <end position="284"/>
    </location>
</feature>
<dbReference type="PROSITE" id="PS01129">
    <property type="entry name" value="PSI_RLU"/>
    <property type="match status" value="1"/>
</dbReference>
<dbReference type="GO" id="GO:0003723">
    <property type="term" value="F:RNA binding"/>
    <property type="evidence" value="ECO:0007669"/>
    <property type="project" value="InterPro"/>
</dbReference>
<evidence type="ECO:0000313" key="3">
    <source>
        <dbReference type="EMBL" id="KAG3216033.1"/>
    </source>
</evidence>
<dbReference type="SUPFAM" id="SSF55120">
    <property type="entry name" value="Pseudouridine synthase"/>
    <property type="match status" value="1"/>
</dbReference>
<protein>
    <recommendedName>
        <fullName evidence="2">Pseudouridine synthase RsuA/RluA-like domain-containing protein</fullName>
    </recommendedName>
</protein>
<comment type="similarity">
    <text evidence="1">Belongs to the pseudouridine synthase RluA family.</text>
</comment>
<dbReference type="AlphaFoldDB" id="A0A8T1HUV6"/>
<dbReference type="EMBL" id="RCMV01000514">
    <property type="protein sequence ID" value="KAG3216033.1"/>
    <property type="molecule type" value="Genomic_DNA"/>
</dbReference>
<dbReference type="Proteomes" id="UP000760860">
    <property type="component" value="Unassembled WGS sequence"/>
</dbReference>
<dbReference type="GO" id="GO:0009982">
    <property type="term" value="F:pseudouridine synthase activity"/>
    <property type="evidence" value="ECO:0007669"/>
    <property type="project" value="InterPro"/>
</dbReference>
<name>A0A8T1HUV6_9STRA</name>
<dbReference type="Gene3D" id="3.30.2350.10">
    <property type="entry name" value="Pseudouridine synthase"/>
    <property type="match status" value="1"/>
</dbReference>
<dbReference type="InterPro" id="IPR006145">
    <property type="entry name" value="PsdUridine_synth_RsuA/RluA"/>
</dbReference>
<dbReference type="InterPro" id="IPR006224">
    <property type="entry name" value="PsdUridine_synth_RluA-like_CS"/>
</dbReference>
<accession>A0A8T1HUV6</accession>
<dbReference type="InterPro" id="IPR050188">
    <property type="entry name" value="RluA_PseudoU_synthase"/>
</dbReference>
<dbReference type="GO" id="GO:0000455">
    <property type="term" value="P:enzyme-directed rRNA pseudouridine synthesis"/>
    <property type="evidence" value="ECO:0007669"/>
    <property type="project" value="TreeGrafter"/>
</dbReference>
<proteinExistence type="inferred from homology"/>